<evidence type="ECO:0000313" key="3">
    <source>
        <dbReference type="EMBL" id="POM27871.1"/>
    </source>
</evidence>
<dbReference type="Gene3D" id="3.40.710.10">
    <property type="entry name" value="DD-peptidase/beta-lactamase superfamily"/>
    <property type="match status" value="1"/>
</dbReference>
<sequence length="379" mass="39705" precursor="true">MKRMGRTGVLMVTVAATVAVCGAAVAAPAPPSALQSGLDAVVTANGGGAIGLVRADGTEQTAASGHGDLYAGAKADPAAQFRIGSNTKAFVSTVLLQLEAEGRLSLDDTVARWLPGALRDGDKVTVRQLLNHTSGIYDYMSDLGLLVTYGVNLFADLKYTPQQLVDIANRNKPYFAPGGGWHYSNTNYILAGMVIRAVTGHDPAAEINRRIIVPLGLTSTYLPTGASKLSGDFMHGYEFLLDVSASNTYVTGTAGGIVSTLKDEANFARALLTGKLLPPKQMEELRTAAPTGTDGTGYGIGLVRAQTPCGVAWMHKGAVLGYINTWMSTPDGRRQVVIAMNVYPGMNSGTIDQAASNTFCAGQTATTARTPEPVVPLPW</sequence>
<dbReference type="SUPFAM" id="SSF56601">
    <property type="entry name" value="beta-lactamase/transpeptidase-like"/>
    <property type="match status" value="1"/>
</dbReference>
<dbReference type="InterPro" id="IPR050491">
    <property type="entry name" value="AmpC-like"/>
</dbReference>
<dbReference type="EMBL" id="MTBP01000001">
    <property type="protein sequence ID" value="POM27871.1"/>
    <property type="molecule type" value="Genomic_DNA"/>
</dbReference>
<evidence type="ECO:0000256" key="1">
    <source>
        <dbReference type="SAM" id="SignalP"/>
    </source>
</evidence>
<evidence type="ECO:0000313" key="4">
    <source>
        <dbReference type="Proteomes" id="UP000242367"/>
    </source>
</evidence>
<accession>A0A2P4US37</accession>
<keyword evidence="1" id="KW-0732">Signal</keyword>
<dbReference type="GO" id="GO:0009002">
    <property type="term" value="F:serine-type D-Ala-D-Ala carboxypeptidase activity"/>
    <property type="evidence" value="ECO:0007669"/>
    <property type="project" value="UniProtKB-EC"/>
</dbReference>
<keyword evidence="3" id="KW-0378">Hydrolase</keyword>
<dbReference type="RefSeq" id="WP_103562637.1">
    <property type="nucleotide sequence ID" value="NZ_MTBP01000001.1"/>
</dbReference>
<dbReference type="InterPro" id="IPR012338">
    <property type="entry name" value="Beta-lactam/transpept-like"/>
</dbReference>
<reference evidence="3 4" key="1">
    <citation type="journal article" date="2017" name="Chemistry">
        <title>Isolation, Biosynthesis and Chemical Modifications of Rubterolones A-F: Rare Tropolone Alkaloids from Actinomadura sp. 5-2.</title>
        <authorList>
            <person name="Guo H."/>
            <person name="Benndorf R."/>
            <person name="Leichnitz D."/>
            <person name="Klassen J.L."/>
            <person name="Vollmers J."/>
            <person name="Gorls H."/>
            <person name="Steinacker M."/>
            <person name="Weigel C."/>
            <person name="Dahse H.M."/>
            <person name="Kaster A.K."/>
            <person name="de Beer Z.W."/>
            <person name="Poulsen M."/>
            <person name="Beemelmanns C."/>
        </authorList>
    </citation>
    <scope>NUCLEOTIDE SEQUENCE [LARGE SCALE GENOMIC DNA]</scope>
    <source>
        <strain evidence="3 4">5-2</strain>
    </source>
</reference>
<organism evidence="3 4">
    <name type="scientific">Actinomadura rubteroloni</name>
    <dbReference type="NCBI Taxonomy" id="1926885"/>
    <lineage>
        <taxon>Bacteria</taxon>
        <taxon>Bacillati</taxon>
        <taxon>Actinomycetota</taxon>
        <taxon>Actinomycetes</taxon>
        <taxon>Streptosporangiales</taxon>
        <taxon>Thermomonosporaceae</taxon>
        <taxon>Actinomadura</taxon>
    </lineage>
</organism>
<feature type="signal peptide" evidence="1">
    <location>
        <begin position="1"/>
        <end position="26"/>
    </location>
</feature>
<keyword evidence="3" id="KW-0645">Protease</keyword>
<dbReference type="PANTHER" id="PTHR46825">
    <property type="entry name" value="D-ALANYL-D-ALANINE-CARBOXYPEPTIDASE/ENDOPEPTIDASE AMPH"/>
    <property type="match status" value="1"/>
</dbReference>
<keyword evidence="3" id="KW-0121">Carboxypeptidase</keyword>
<feature type="chain" id="PRO_5015135118" evidence="1">
    <location>
        <begin position="27"/>
        <end position="379"/>
    </location>
</feature>
<proteinExistence type="predicted"/>
<dbReference type="AlphaFoldDB" id="A0A2P4US37"/>
<dbReference type="InterPro" id="IPR001466">
    <property type="entry name" value="Beta-lactam-related"/>
</dbReference>
<gene>
    <name evidence="3" type="ORF">BTM25_22950</name>
</gene>
<dbReference type="Pfam" id="PF00144">
    <property type="entry name" value="Beta-lactamase"/>
    <property type="match status" value="1"/>
</dbReference>
<dbReference type="EC" id="3.4.16.4" evidence="3"/>
<protein>
    <submittedName>
        <fullName evidence="3">D-alanyl-D-alanine carboxypeptidase</fullName>
        <ecNumber evidence="3">3.4.16.4</ecNumber>
    </submittedName>
</protein>
<comment type="caution">
    <text evidence="3">The sequence shown here is derived from an EMBL/GenBank/DDBJ whole genome shotgun (WGS) entry which is preliminary data.</text>
</comment>
<name>A0A2P4US37_9ACTN</name>
<keyword evidence="4" id="KW-1185">Reference proteome</keyword>
<dbReference type="Proteomes" id="UP000242367">
    <property type="component" value="Unassembled WGS sequence"/>
</dbReference>
<dbReference type="PANTHER" id="PTHR46825:SF7">
    <property type="entry name" value="D-ALANYL-D-ALANINE CARBOXYPEPTIDASE"/>
    <property type="match status" value="1"/>
</dbReference>
<feature type="domain" description="Beta-lactamase-related" evidence="2">
    <location>
        <begin position="47"/>
        <end position="347"/>
    </location>
</feature>
<evidence type="ECO:0000259" key="2">
    <source>
        <dbReference type="Pfam" id="PF00144"/>
    </source>
</evidence>